<feature type="region of interest" description="Disordered" evidence="4">
    <location>
        <begin position="284"/>
        <end position="304"/>
    </location>
</feature>
<evidence type="ECO:0000256" key="2">
    <source>
        <dbReference type="ARBA" id="ARBA00023034"/>
    </source>
</evidence>
<evidence type="ECO:0000259" key="6">
    <source>
        <dbReference type="Pfam" id="PF04871"/>
    </source>
</evidence>
<dbReference type="Gene3D" id="1.20.5.170">
    <property type="match status" value="1"/>
</dbReference>
<reference evidence="7 8" key="1">
    <citation type="journal article" date="2022" name="DNA Res.">
        <title>Genome analysis of five recently described species of the CUG-Ser clade uncovers Candida theae as a new hybrid lineage with pathogenic potential in the Candida parapsilosis species complex.</title>
        <authorList>
            <person name="Mixao V."/>
            <person name="Del Olmo V."/>
            <person name="Hegedusova E."/>
            <person name="Saus E."/>
            <person name="Pryszcz L."/>
            <person name="Cillingova A."/>
            <person name="Nosek J."/>
            <person name="Gabaldon T."/>
        </authorList>
    </citation>
    <scope>NUCLEOTIDE SEQUENCE [LARGE SCALE GENOMIC DNA]</scope>
    <source>
        <strain evidence="7 8">CBS 12239</strain>
    </source>
</reference>
<feature type="compositionally biased region" description="Acidic residues" evidence="4">
    <location>
        <begin position="1560"/>
        <end position="1578"/>
    </location>
</feature>
<dbReference type="PANTHER" id="PTHR10013:SF0">
    <property type="entry name" value="GENERAL VESICULAR TRANSPORT FACTOR P115"/>
    <property type="match status" value="1"/>
</dbReference>
<accession>A0AAD5BGB4</accession>
<dbReference type="InterPro" id="IPR006955">
    <property type="entry name" value="Uso1_p115_C"/>
</dbReference>
<dbReference type="PANTHER" id="PTHR10013">
    <property type="entry name" value="GENERAL VESICULAR TRANSPORT FACTOR P115"/>
    <property type="match status" value="1"/>
</dbReference>
<keyword evidence="3" id="KW-0175">Coiled coil</keyword>
<feature type="region of interest" description="Disordered" evidence="4">
    <location>
        <begin position="1267"/>
        <end position="1344"/>
    </location>
</feature>
<dbReference type="GO" id="GO:0006886">
    <property type="term" value="P:intracellular protein transport"/>
    <property type="evidence" value="ECO:0007669"/>
    <property type="project" value="InterPro"/>
</dbReference>
<dbReference type="RefSeq" id="XP_051609358.1">
    <property type="nucleotide sequence ID" value="XM_051751384.1"/>
</dbReference>
<dbReference type="GO" id="GO:0005783">
    <property type="term" value="C:endoplasmic reticulum"/>
    <property type="evidence" value="ECO:0007669"/>
    <property type="project" value="TreeGrafter"/>
</dbReference>
<feature type="compositionally biased region" description="Basic and acidic residues" evidence="4">
    <location>
        <begin position="1267"/>
        <end position="1290"/>
    </location>
</feature>
<dbReference type="GeneID" id="76150165"/>
<evidence type="ECO:0000256" key="4">
    <source>
        <dbReference type="SAM" id="MobiDB-lite"/>
    </source>
</evidence>
<feature type="domain" description="Vesicle tethering protein Uso1/P115-like head" evidence="5">
    <location>
        <begin position="381"/>
        <end position="706"/>
    </location>
</feature>
<feature type="domain" description="Uso1/p115-like vesicle tethering protein C-terminal" evidence="6">
    <location>
        <begin position="1413"/>
        <end position="1577"/>
    </location>
</feature>
<proteinExistence type="predicted"/>
<keyword evidence="8" id="KW-1185">Reference proteome</keyword>
<dbReference type="InterPro" id="IPR006953">
    <property type="entry name" value="Vesicle_Uso1_P115_head"/>
</dbReference>
<evidence type="ECO:0000313" key="7">
    <source>
        <dbReference type="EMBL" id="KAI5959330.1"/>
    </source>
</evidence>
<dbReference type="GO" id="GO:0048280">
    <property type="term" value="P:vesicle fusion with Golgi apparatus"/>
    <property type="evidence" value="ECO:0007669"/>
    <property type="project" value="InterPro"/>
</dbReference>
<sequence>MEYINSILGSQGQTQSVEEAIPTLCNRLQHAALVSDRRSAVLGLKSFSRQYRETVVEYGLKPLISTLKKDYDNTNLVKSILETFLILFIRGDTNEDLTRGWISQQSRLQNGKYPSPLLMDYTLDQMSLWIADALLQDQDAFKLLVDELDENDYHLRVYTIQLLESLVASRGTRVKEALLNVPTSMSTICNLLQDIHEPVRNEAILLLMAVVNNNFNIQKLVAFENTFETLFNIIDEEGGIRGSILVQDCLTLITNLLQFNASNQKFFLETQCVPRLAKLLGEPIDETEEAGNTDEDYDGNGSTFPSSPMVWTEQRLQNMIIALEICRLLVSEDNELVVQNQDNLYQNGIHYILLKLVFSPITEISVRSVALLATADAISGNPTIQFEISKIDVPYIDPSLPSHLQAYDKPISVPLAWLNWCLLLNSVHLFDIRIGAAYCLQSYFKHNQESKMAFLNDQISAYSDDEFYRNLKEDLPLMNGNSIRTPFGNVFKVLMDYDSDLKLNPYKVWFAAVILMYAFEDEPANRDLARAVKTGDADSGEEVMTSVQAISGLLITTLTHMDQRIAIGYLMLLTVWLYEDFNAVNDFLNDGSIVKSLLNSLSHSSIGENSLVHGMTTVLLGVVYEFSTKESPITRTELHALLVKSLGRDNYSLKVKQLVADPVFKFFDETSNFSSVQDDSGLPDVYFDVIYVNLVKENSFRIKRALFHDPEGEPRRKISYEDVEELDLRISELKKEIHEEKQKNLESESTMRSKIKELETLKEDVQSRLVSTEDNLQKLKADHETAKENIASTSQSLEEVTALKNKYESSSVKLQKDLDSSLKRLEVLEAEKKRLEASLNQAESAKEKLESGVNTMTKDLFQLKKQNNDSESKIKKLEKDTKTIQNEFEKVKRAKEDEINKLKKEIESVNQRLVGQENEHMRATATIESLTRDLNSKDSDISKAKQEVVSLKSRVEELDRVKTQLTKTLEEKQSEIQTSQSKIDSGLDEQRALKTEVEKLNTKLQSAREKLVQFESDSDEKIHKLEHELEDYSSKVKKLQEEVIKLNTRAAQIPELEKSNKDLEDQVSKLRAELNANEKTISELNDVKNASTKMSKEVKGLKEEHQRAQNELLAKIKTYEEELKAAKQKLGVAEEASTKVKTLSSDVQNLKSKLEQAQSELTEKSLDVDTGNAAKKKVLELEKDLAKLRDQLEKSKEDGVKSVELSQKVEKLKAQVESGKELESTNKEFEKTIEKLTKDLETKQSKIEEGTKLKKVVEELQIDLAKAKKQGDRGKELQQENERLKKELDQAQKSVKSGLDLQTENKDVKNELEKAQKEKNDLNKVQKENDSLRKEVDGLKKQSDEFEKLKKEMEKLNAELAESKKQKDEILELKEKNQKLSTELEDSNKKEQMIFDLQSEKDKVKKELEDARKNQSDAQEWETKVENLESELQDNKKQILDATAFKTKAETLIKEQTAQMEEIEKLKKENESLVTSVQLEKENARKSTKRTDEIAQIKQKHKEEIQEMEKRIKSLEDKYSSFVPKSDLDDLMLLMSDLDDKNKVYKSRLKKLGETVASDESSDDEGDDDDDDDDDDEE</sequence>
<evidence type="ECO:0000256" key="1">
    <source>
        <dbReference type="ARBA" id="ARBA00004555"/>
    </source>
</evidence>
<feature type="compositionally biased region" description="Acidic residues" evidence="4">
    <location>
        <begin position="284"/>
        <end position="298"/>
    </location>
</feature>
<dbReference type="SUPFAM" id="SSF48371">
    <property type="entry name" value="ARM repeat"/>
    <property type="match status" value="1"/>
</dbReference>
<evidence type="ECO:0000313" key="8">
    <source>
        <dbReference type="Proteomes" id="UP001204833"/>
    </source>
</evidence>
<dbReference type="InterPro" id="IPR016024">
    <property type="entry name" value="ARM-type_fold"/>
</dbReference>
<protein>
    <submittedName>
        <fullName evidence="7">USO1</fullName>
    </submittedName>
</protein>
<dbReference type="InterPro" id="IPR024095">
    <property type="entry name" value="Vesicle_P115"/>
</dbReference>
<dbReference type="GO" id="GO:0012507">
    <property type="term" value="C:ER to Golgi transport vesicle membrane"/>
    <property type="evidence" value="ECO:0007669"/>
    <property type="project" value="TreeGrafter"/>
</dbReference>
<comment type="subcellular location">
    <subcellularLocation>
        <location evidence="1">Golgi apparatus</location>
    </subcellularLocation>
</comment>
<feature type="compositionally biased region" description="Basic and acidic residues" evidence="4">
    <location>
        <begin position="1303"/>
        <end position="1344"/>
    </location>
</feature>
<evidence type="ECO:0000256" key="3">
    <source>
        <dbReference type="ARBA" id="ARBA00023054"/>
    </source>
</evidence>
<name>A0AAD5BGB4_9ASCO</name>
<dbReference type="InterPro" id="IPR011989">
    <property type="entry name" value="ARM-like"/>
</dbReference>
<dbReference type="Gene3D" id="1.25.10.10">
    <property type="entry name" value="Leucine-rich Repeat Variant"/>
    <property type="match status" value="1"/>
</dbReference>
<keyword evidence="2" id="KW-0333">Golgi apparatus</keyword>
<dbReference type="Proteomes" id="UP001204833">
    <property type="component" value="Unassembled WGS sequence"/>
</dbReference>
<dbReference type="GO" id="GO:0005795">
    <property type="term" value="C:Golgi stack"/>
    <property type="evidence" value="ECO:0007669"/>
    <property type="project" value="TreeGrafter"/>
</dbReference>
<dbReference type="Pfam" id="PF04869">
    <property type="entry name" value="Uso1_p115_head"/>
    <property type="match status" value="1"/>
</dbReference>
<feature type="region of interest" description="Disordered" evidence="4">
    <location>
        <begin position="1479"/>
        <end position="1501"/>
    </location>
</feature>
<gene>
    <name evidence="7" type="ORF">KGF57_002106</name>
</gene>
<dbReference type="SUPFAM" id="SSF57997">
    <property type="entry name" value="Tropomyosin"/>
    <property type="match status" value="1"/>
</dbReference>
<dbReference type="GO" id="GO:0000139">
    <property type="term" value="C:Golgi membrane"/>
    <property type="evidence" value="ECO:0007669"/>
    <property type="project" value="InterPro"/>
</dbReference>
<evidence type="ECO:0000259" key="5">
    <source>
        <dbReference type="Pfam" id="PF04869"/>
    </source>
</evidence>
<feature type="region of interest" description="Disordered" evidence="4">
    <location>
        <begin position="1552"/>
        <end position="1578"/>
    </location>
</feature>
<dbReference type="GO" id="GO:0006888">
    <property type="term" value="P:endoplasmic reticulum to Golgi vesicle-mediated transport"/>
    <property type="evidence" value="ECO:0007669"/>
    <property type="project" value="TreeGrafter"/>
</dbReference>
<dbReference type="EMBL" id="JAIHNG010000106">
    <property type="protein sequence ID" value="KAI5959330.1"/>
    <property type="molecule type" value="Genomic_DNA"/>
</dbReference>
<comment type="caution">
    <text evidence="7">The sequence shown here is derived from an EMBL/GenBank/DDBJ whole genome shotgun (WGS) entry which is preliminary data.</text>
</comment>
<dbReference type="Pfam" id="PF04871">
    <property type="entry name" value="Uso1_p115_C"/>
    <property type="match status" value="1"/>
</dbReference>
<organism evidence="7 8">
    <name type="scientific">Candida theae</name>
    <dbReference type="NCBI Taxonomy" id="1198502"/>
    <lineage>
        <taxon>Eukaryota</taxon>
        <taxon>Fungi</taxon>
        <taxon>Dikarya</taxon>
        <taxon>Ascomycota</taxon>
        <taxon>Saccharomycotina</taxon>
        <taxon>Pichiomycetes</taxon>
        <taxon>Debaryomycetaceae</taxon>
        <taxon>Candida/Lodderomyces clade</taxon>
        <taxon>Candida</taxon>
    </lineage>
</organism>
<dbReference type="GO" id="GO:0048211">
    <property type="term" value="P:Golgi vesicle docking"/>
    <property type="evidence" value="ECO:0007669"/>
    <property type="project" value="TreeGrafter"/>
</dbReference>
<dbReference type="Gene3D" id="1.10.287.1490">
    <property type="match status" value="1"/>
</dbReference>